<dbReference type="GO" id="GO:0005737">
    <property type="term" value="C:cytoplasm"/>
    <property type="evidence" value="ECO:0007669"/>
    <property type="project" value="UniProtKB-ARBA"/>
</dbReference>
<dbReference type="GO" id="GO:0012505">
    <property type="term" value="C:endomembrane system"/>
    <property type="evidence" value="ECO:0007669"/>
    <property type="project" value="UniProtKB-ARBA"/>
</dbReference>
<dbReference type="PANTHER" id="PTHR10663">
    <property type="entry name" value="GUANYL-NUCLEOTIDE EXCHANGE FACTOR"/>
    <property type="match status" value="1"/>
</dbReference>
<evidence type="ECO:0000256" key="1">
    <source>
        <dbReference type="SAM" id="Coils"/>
    </source>
</evidence>
<gene>
    <name evidence="3" type="ORF">TPC1_12801</name>
</gene>
<reference evidence="3" key="1">
    <citation type="submission" date="2015-07" db="EMBL/GenBank/DDBJ databases">
        <title>Adaptation to a free-living lifestyle via gene acquisitions in the diplomonad Trepomonas sp. PC1.</title>
        <authorList>
            <person name="Xu F."/>
            <person name="Jerlstrom-Hultqvist J."/>
            <person name="Kolisko M."/>
            <person name="Simpson A.G.B."/>
            <person name="Roger A.J."/>
            <person name="Svard S.G."/>
            <person name="Andersson J.O."/>
        </authorList>
    </citation>
    <scope>NUCLEOTIDE SEQUENCE</scope>
    <source>
        <strain evidence="3">PC1</strain>
    </source>
</reference>
<dbReference type="InterPro" id="IPR023394">
    <property type="entry name" value="Sec7_C_sf"/>
</dbReference>
<evidence type="ECO:0000259" key="2">
    <source>
        <dbReference type="PROSITE" id="PS50190"/>
    </source>
</evidence>
<organism evidence="3">
    <name type="scientific">Trepomonas sp. PC1</name>
    <dbReference type="NCBI Taxonomy" id="1076344"/>
    <lineage>
        <taxon>Eukaryota</taxon>
        <taxon>Metamonada</taxon>
        <taxon>Diplomonadida</taxon>
        <taxon>Hexamitidae</taxon>
        <taxon>Hexamitinae</taxon>
        <taxon>Trepomonas</taxon>
    </lineage>
</organism>
<dbReference type="Gene3D" id="1.10.1000.11">
    <property type="entry name" value="Arf Nucleotide-binding Site Opener,domain 2"/>
    <property type="match status" value="1"/>
</dbReference>
<dbReference type="PROSITE" id="PS50190">
    <property type="entry name" value="SEC7"/>
    <property type="match status" value="1"/>
</dbReference>
<accession>A0A146KE86</accession>
<dbReference type="GO" id="GO:0005085">
    <property type="term" value="F:guanyl-nucleotide exchange factor activity"/>
    <property type="evidence" value="ECO:0007669"/>
    <property type="project" value="InterPro"/>
</dbReference>
<feature type="coiled-coil region" evidence="1">
    <location>
        <begin position="802"/>
        <end position="831"/>
    </location>
</feature>
<dbReference type="GO" id="GO:0016192">
    <property type="term" value="P:vesicle-mediated transport"/>
    <property type="evidence" value="ECO:0007669"/>
    <property type="project" value="UniProtKB-ARBA"/>
</dbReference>
<dbReference type="PANTHER" id="PTHR10663:SF388">
    <property type="entry name" value="GOLGI-SPECIFIC BREFELDIN A-RESISTANCE GUANINE NUCLEOTIDE EXCHANGE FACTOR 1"/>
    <property type="match status" value="1"/>
</dbReference>
<dbReference type="EMBL" id="GDID01002088">
    <property type="protein sequence ID" value="JAP94518.1"/>
    <property type="molecule type" value="Transcribed_RNA"/>
</dbReference>
<sequence>MGKVVDICVKYLKSLLQDSRMLSEILPPEVDQAYVQERNLASIIIKNVFAMKEQYPKQLQMVIEALKALLLYNNDVHYDQHDELMYFIMKLVVQFPGNKEIKQLNLLYIQVLSQKLQYHYSKKKDAPIPHPTGYDAYALEKAYLSEYRSFLQYLQTQIKNLNSVSQYFPGPDTISIESFANQTLLKLEVLPANLDKYLQVYVEQIFWMVRLLPVSLLQDQYFIKLYEQIYNELLKAAINSQQLAKQEQILVTVELLFKTFLNTFNNQVIFEHFNSFILRIIKTKEIQYNQLKMSMLAHLSRLVCCDFGNYGIDEDIEQIPYRIVEYASLLNCDEVDQTHYFQLLQRKMMPPGQLLQLLFANYDAQFTQPNLVKSIFATLTQQIEREKDQLPNPKEQIEPIILNKVYNQAFIFGVNAILKVTPQKSEFGVQMQQFVKACGFYKMTDEYLNSSIDDYDNKSNRYKITSFQQGLVTVLARIVQEFAQSYQRFQYNEQKIKFTFDFGFNTPANITNESIEAIIDRKTTMEIGYEKFDENPLKAMIYLRDQGFTQKLEPAKPNTRIKIDYELQEALHKWQQYSMKDEEEEGQEKKRKRKRNFEEEYCFNLAQIAKHIGQFSNADEVYQQTIQTVLEYQKKSDYSVGLSKAGLGELMGGNKVENRCCLYYFIKHFKKTMFSQKDVKFVGAIRSFLSFFKLPGEGQVIDRILSFFSKSFADYSHMDHRTVHGLAFAVIMLNTDLHNESMKDRRMTKETFIKNTKQIDYANQITDQMLIEIYDEILVNPFTLGSIEEIKKFFNILAKYVNVDEKKEEKKEEDKKENTEQDKELEMLRQIPKPYRYAKAFSEWIEYSMTYTNPNLQDSTLDSQPIIYTSSYKMFNKMVMNMLSKDEEQEKDKQLTPILAVLDYIRNPKYSYGERPNYQLMASKQILLMLGSQLLNIPNDILLKFIAKYIEASDILVVPILQQVGQDSSQYSEQVINLNSIKNLKIKEQNNIIINEYQVELVSYLLQYVRQMISQDDNYNKCYSGKLKLQQNWTQVIQVISKVQYFNMLANKHISNTHRKLAKTNTPSEFQKLLALDIQTFFVNYIISQQMLQNLQTIVPQLQMFGFQLVDFFQNNIETIEKQELVSVTVALSTVVNMEQATYLISSYNLFSQKNLNSLLQNLVKCDVQLFESIFIEIANYYESIFCSRIKDASLIGFDSIEQVISSYLSDKLNKKLRTNQQILENLESEEQIWKQILNPMNFSLNNHDLIYKVIDKFFNGYIEFMDLEKSQRIKFMQYLQAPSALTYTDIQEFVQIYSHQFQKMVFPKTTLLTFLSITKQCVDKLNEMGIKQFSKDNTLSLQAKQQQIRPAIQKAMHNVVVKLDRLQEICESLWFTKVDENELIVSDNNRMVQTQLIALIQQVFGQTAVSNVTEKAVDVFFSYGYNMIRLILQTQPIMSQEQSHLNGINNFFNQFFNCLVFMLGDARTNIREAVIEKFQELIRKLLEGNYSRDLLQKGLQILINRVINLYLETPGFEQVFCNNLDEDKFVCGCHKYNNHCYVEYIIDLFITNDDIDTLKTDIGEYIMSQCLKHIVQKHYPSLINILRYLMRNMASKHAEFIYKLFSSIEVKNVNIIDTVPLLQNFLGLVFNNEDVITKTFTFACNLKLTSPQTLVEFDSLLCRLLELYGQLEGKVKVNCVEPLKNITKHYFQLVKDKVPFVIKIIQFYQDEQMYEKYFKVDMFNEVVKLIKFENIDVRTQVAELFMAKYKPE</sequence>
<proteinExistence type="predicted"/>
<evidence type="ECO:0000313" key="3">
    <source>
        <dbReference type="EMBL" id="JAP94518.1"/>
    </source>
</evidence>
<dbReference type="InterPro" id="IPR035999">
    <property type="entry name" value="Sec7_dom_sf"/>
</dbReference>
<dbReference type="Pfam" id="PF01369">
    <property type="entry name" value="Sec7"/>
    <property type="match status" value="1"/>
</dbReference>
<dbReference type="GO" id="GO:0032012">
    <property type="term" value="P:regulation of ARF protein signal transduction"/>
    <property type="evidence" value="ECO:0007669"/>
    <property type="project" value="InterPro"/>
</dbReference>
<keyword evidence="1" id="KW-0175">Coiled coil</keyword>
<protein>
    <submittedName>
        <fullName evidence="3">Sec7-domain-containing protein</fullName>
    </submittedName>
</protein>
<dbReference type="InterPro" id="IPR000904">
    <property type="entry name" value="Sec7_dom"/>
</dbReference>
<dbReference type="SUPFAM" id="SSF48425">
    <property type="entry name" value="Sec7 domain"/>
    <property type="match status" value="1"/>
</dbReference>
<name>A0A146KE86_9EUKA</name>
<dbReference type="SMART" id="SM00222">
    <property type="entry name" value="Sec7"/>
    <property type="match status" value="1"/>
</dbReference>
<feature type="domain" description="SEC7" evidence="2">
    <location>
        <begin position="514"/>
        <end position="780"/>
    </location>
</feature>